<evidence type="ECO:0000313" key="2">
    <source>
        <dbReference type="EMBL" id="CEK64901.1"/>
    </source>
</evidence>
<name>A0A0B6ZAC6_9EUPU</name>
<dbReference type="AlphaFoldDB" id="A0A0B6ZAC6"/>
<organism evidence="2">
    <name type="scientific">Arion vulgaris</name>
    <dbReference type="NCBI Taxonomy" id="1028688"/>
    <lineage>
        <taxon>Eukaryota</taxon>
        <taxon>Metazoa</taxon>
        <taxon>Spiralia</taxon>
        <taxon>Lophotrochozoa</taxon>
        <taxon>Mollusca</taxon>
        <taxon>Gastropoda</taxon>
        <taxon>Heterobranchia</taxon>
        <taxon>Euthyneura</taxon>
        <taxon>Panpulmonata</taxon>
        <taxon>Eupulmonata</taxon>
        <taxon>Stylommatophora</taxon>
        <taxon>Helicina</taxon>
        <taxon>Arionoidea</taxon>
        <taxon>Arionidae</taxon>
        <taxon>Arion</taxon>
    </lineage>
</organism>
<dbReference type="EMBL" id="HACG01018036">
    <property type="protein sequence ID" value="CEK64901.1"/>
    <property type="molecule type" value="Transcribed_RNA"/>
</dbReference>
<gene>
    <name evidence="2" type="primary">ORF53280</name>
</gene>
<sequence>LFSLSPTANDDDDYDDDYDSKHNGRTDDVDKKVVIFSMFTFTATRRPMGR</sequence>
<feature type="region of interest" description="Disordered" evidence="1">
    <location>
        <begin position="1"/>
        <end position="26"/>
    </location>
</feature>
<reference evidence="2" key="1">
    <citation type="submission" date="2014-12" db="EMBL/GenBank/DDBJ databases">
        <title>Insight into the proteome of Arion vulgaris.</title>
        <authorList>
            <person name="Aradska J."/>
            <person name="Bulat T."/>
            <person name="Smidak R."/>
            <person name="Sarate P."/>
            <person name="Gangsoo J."/>
            <person name="Sialana F."/>
            <person name="Bilban M."/>
            <person name="Lubec G."/>
        </authorList>
    </citation>
    <scope>NUCLEOTIDE SEQUENCE</scope>
    <source>
        <tissue evidence="2">Skin</tissue>
    </source>
</reference>
<protein>
    <submittedName>
        <fullName evidence="2">Uncharacterized protein</fullName>
    </submittedName>
</protein>
<proteinExistence type="predicted"/>
<evidence type="ECO:0000256" key="1">
    <source>
        <dbReference type="SAM" id="MobiDB-lite"/>
    </source>
</evidence>
<feature type="compositionally biased region" description="Acidic residues" evidence="1">
    <location>
        <begin position="9"/>
        <end position="18"/>
    </location>
</feature>
<accession>A0A0B6ZAC6</accession>
<feature type="non-terminal residue" evidence="2">
    <location>
        <position position="1"/>
    </location>
</feature>